<dbReference type="InterPro" id="IPR023395">
    <property type="entry name" value="MCP_dom_sf"/>
</dbReference>
<keyword evidence="4 8" id="KW-0812">Transmembrane</keyword>
<keyword evidence="3" id="KW-0813">Transport</keyword>
<evidence type="ECO:0000256" key="5">
    <source>
        <dbReference type="ARBA" id="ARBA00022737"/>
    </source>
</evidence>
<dbReference type="Proteomes" id="UP001214628">
    <property type="component" value="Chromosome 6"/>
</dbReference>
<organism evidence="9 10">
    <name type="scientific">Malassezia psittaci</name>
    <dbReference type="NCBI Taxonomy" id="1821823"/>
    <lineage>
        <taxon>Eukaryota</taxon>
        <taxon>Fungi</taxon>
        <taxon>Dikarya</taxon>
        <taxon>Basidiomycota</taxon>
        <taxon>Ustilaginomycotina</taxon>
        <taxon>Malasseziomycetes</taxon>
        <taxon>Malasseziales</taxon>
        <taxon>Malasseziaceae</taxon>
        <taxon>Malassezia</taxon>
    </lineage>
</organism>
<sequence>MRSAKYTAIRIAKVVGLVFVVLGLLLLNVVISVFSSFWAYVGYVRQCANYRPKGVALSDTEPAPKLGPNVRGVFAMVSRTKSLEGWRGLYQGTTVAIIMNYLLTIVSMAGIAGTLLFSSQIHMQPTTAKYVYYAYLLVSWLGPILLTLPLEVVMTRTMVYPHRVNWREPKRALSAVLSETEYKRFWRLYTLPGVLPIMLIRGLLMRVLNVTPAMMLQSFRTNWIQIWLGAPEHAAKIGLLRVLAVAAWSLLTVACTVPVYVIAVRLMIQRTEPYAIDQGSDAPDTFTPRTLDPTAEPVISLRPCAEPLNEAESFYGAASVEPYRGIVDCVRKMIQEEGYEVLGRGVYFTTFLVFWTNLGQMQQFGSTI</sequence>
<dbReference type="GO" id="GO:0016020">
    <property type="term" value="C:membrane"/>
    <property type="evidence" value="ECO:0007669"/>
    <property type="project" value="UniProtKB-SubCell"/>
</dbReference>
<evidence type="ECO:0000256" key="3">
    <source>
        <dbReference type="ARBA" id="ARBA00022448"/>
    </source>
</evidence>
<gene>
    <name evidence="9" type="ORF">MPSI1_003610</name>
</gene>
<keyword evidence="7 8" id="KW-0472">Membrane</keyword>
<evidence type="ECO:0000256" key="8">
    <source>
        <dbReference type="SAM" id="Phobius"/>
    </source>
</evidence>
<evidence type="ECO:0000313" key="9">
    <source>
        <dbReference type="EMBL" id="WFD44936.1"/>
    </source>
</evidence>
<protein>
    <recommendedName>
        <fullName evidence="11">Mitochondrial carrier protein</fullName>
    </recommendedName>
</protein>
<feature type="transmembrane region" description="Helical" evidence="8">
    <location>
        <begin position="130"/>
        <end position="150"/>
    </location>
</feature>
<reference evidence="9" key="1">
    <citation type="submission" date="2023-02" db="EMBL/GenBank/DDBJ databases">
        <title>Mating type loci evolution in Malassezia.</title>
        <authorList>
            <person name="Coelho M.A."/>
        </authorList>
    </citation>
    <scope>NUCLEOTIDE SEQUENCE</scope>
    <source>
        <strain evidence="9">CBS 14136</strain>
    </source>
</reference>
<feature type="transmembrane region" description="Helical" evidence="8">
    <location>
        <begin position="242"/>
        <end position="263"/>
    </location>
</feature>
<feature type="transmembrane region" description="Helical" evidence="8">
    <location>
        <begin position="12"/>
        <end position="41"/>
    </location>
</feature>
<dbReference type="EMBL" id="CP118380">
    <property type="protein sequence ID" value="WFD44936.1"/>
    <property type="molecule type" value="Genomic_DNA"/>
</dbReference>
<keyword evidence="6 8" id="KW-1133">Transmembrane helix</keyword>
<dbReference type="AlphaFoldDB" id="A0AAF0FF70"/>
<evidence type="ECO:0000256" key="2">
    <source>
        <dbReference type="ARBA" id="ARBA00006375"/>
    </source>
</evidence>
<name>A0AAF0FF70_9BASI</name>
<accession>A0AAF0FF70</accession>
<evidence type="ECO:0000256" key="7">
    <source>
        <dbReference type="ARBA" id="ARBA00023136"/>
    </source>
</evidence>
<proteinExistence type="inferred from homology"/>
<feature type="transmembrane region" description="Helical" evidence="8">
    <location>
        <begin position="186"/>
        <end position="204"/>
    </location>
</feature>
<evidence type="ECO:0000313" key="10">
    <source>
        <dbReference type="Proteomes" id="UP001214628"/>
    </source>
</evidence>
<dbReference type="InterPro" id="IPR044712">
    <property type="entry name" value="SLC25A32-like"/>
</dbReference>
<dbReference type="Gene3D" id="1.50.40.10">
    <property type="entry name" value="Mitochondrial carrier domain"/>
    <property type="match status" value="1"/>
</dbReference>
<dbReference type="SUPFAM" id="SSF103506">
    <property type="entry name" value="Mitochondrial carrier"/>
    <property type="match status" value="1"/>
</dbReference>
<evidence type="ECO:0000256" key="4">
    <source>
        <dbReference type="ARBA" id="ARBA00022692"/>
    </source>
</evidence>
<keyword evidence="10" id="KW-1185">Reference proteome</keyword>
<dbReference type="PANTHER" id="PTHR45683">
    <property type="entry name" value="MITOCHONDRIAL NICOTINAMIDE ADENINE DINUCLEOTIDE TRANSPORTER 1-RELATED-RELATED"/>
    <property type="match status" value="1"/>
</dbReference>
<dbReference type="GO" id="GO:0006862">
    <property type="term" value="P:nucleotide transport"/>
    <property type="evidence" value="ECO:0007669"/>
    <property type="project" value="InterPro"/>
</dbReference>
<evidence type="ECO:0000256" key="6">
    <source>
        <dbReference type="ARBA" id="ARBA00022989"/>
    </source>
</evidence>
<feature type="transmembrane region" description="Helical" evidence="8">
    <location>
        <begin position="95"/>
        <end position="118"/>
    </location>
</feature>
<evidence type="ECO:0000256" key="1">
    <source>
        <dbReference type="ARBA" id="ARBA00004370"/>
    </source>
</evidence>
<dbReference type="GO" id="GO:0055085">
    <property type="term" value="P:transmembrane transport"/>
    <property type="evidence" value="ECO:0007669"/>
    <property type="project" value="InterPro"/>
</dbReference>
<comment type="similarity">
    <text evidence="2">Belongs to the mitochondrial carrier (TC 2.A.29) family.</text>
</comment>
<evidence type="ECO:0008006" key="11">
    <source>
        <dbReference type="Google" id="ProtNLM"/>
    </source>
</evidence>
<keyword evidence="5" id="KW-0677">Repeat</keyword>
<comment type="subcellular location">
    <subcellularLocation>
        <location evidence="1">Membrane</location>
    </subcellularLocation>
</comment>